<feature type="domain" description="Glycoside hydrolase family 5 C-terminal" evidence="3">
    <location>
        <begin position="31"/>
        <end position="118"/>
    </location>
</feature>
<dbReference type="OrthoDB" id="1887033at2759"/>
<proteinExistence type="predicted"/>
<evidence type="ECO:0000313" key="5">
    <source>
        <dbReference type="Proteomes" id="UP000693981"/>
    </source>
</evidence>
<dbReference type="Proteomes" id="UP000693981">
    <property type="component" value="Unassembled WGS sequence"/>
</dbReference>
<evidence type="ECO:0000313" key="4">
    <source>
        <dbReference type="EMBL" id="KAG7386186.1"/>
    </source>
</evidence>
<name>A0A8T1VZ14_9STRA</name>
<dbReference type="PANTHER" id="PTHR31308:SF5">
    <property type="entry name" value="ERGOSTERYL-BETA-GLUCOSIDASE"/>
    <property type="match status" value="1"/>
</dbReference>
<dbReference type="InterPro" id="IPR052066">
    <property type="entry name" value="Glycosphingolipid_Hydrolases"/>
</dbReference>
<evidence type="ECO:0000256" key="2">
    <source>
        <dbReference type="ARBA" id="ARBA00023295"/>
    </source>
</evidence>
<dbReference type="Pfam" id="PF18564">
    <property type="entry name" value="Glyco_hydro_5_C"/>
    <property type="match status" value="1"/>
</dbReference>
<keyword evidence="2" id="KW-0326">Glycosidase</keyword>
<sequence length="156" mass="17377">MNKCLLKNTYKYTTKSGEEVVLNLTNANVARPHVCAVAGATLRSELTSCTSVFTFEYLSRPPKSSDTHPTEIFVPHVHYPTGYRVTASDGHCIVEKHEGYDIIRHQPDKHDHKHELVVERITMKKQPKTPAVGLHGHSNMPVYVALGMAVVAPFMA</sequence>
<dbReference type="GO" id="GO:0008422">
    <property type="term" value="F:beta-glucosidase activity"/>
    <property type="evidence" value="ECO:0007669"/>
    <property type="project" value="TreeGrafter"/>
</dbReference>
<keyword evidence="1" id="KW-0378">Hydrolase</keyword>
<dbReference type="AlphaFoldDB" id="A0A8T1VZ14"/>
<comment type="caution">
    <text evidence="4">The sequence shown here is derived from an EMBL/GenBank/DDBJ whole genome shotgun (WGS) entry which is preliminary data.</text>
</comment>
<evidence type="ECO:0000259" key="3">
    <source>
        <dbReference type="Pfam" id="PF18564"/>
    </source>
</evidence>
<organism evidence="4 5">
    <name type="scientific">Phytophthora boehmeriae</name>
    <dbReference type="NCBI Taxonomy" id="109152"/>
    <lineage>
        <taxon>Eukaryota</taxon>
        <taxon>Sar</taxon>
        <taxon>Stramenopiles</taxon>
        <taxon>Oomycota</taxon>
        <taxon>Peronosporomycetes</taxon>
        <taxon>Peronosporales</taxon>
        <taxon>Peronosporaceae</taxon>
        <taxon>Phytophthora</taxon>
    </lineage>
</organism>
<keyword evidence="5" id="KW-1185">Reference proteome</keyword>
<dbReference type="InterPro" id="IPR041036">
    <property type="entry name" value="GH5_C"/>
</dbReference>
<protein>
    <recommendedName>
        <fullName evidence="3">Glycoside hydrolase family 5 C-terminal domain-containing protein</fullName>
    </recommendedName>
</protein>
<accession>A0A8T1VZ14</accession>
<evidence type="ECO:0000256" key="1">
    <source>
        <dbReference type="ARBA" id="ARBA00022801"/>
    </source>
</evidence>
<dbReference type="EMBL" id="JAGDFL010000522">
    <property type="protein sequence ID" value="KAG7386186.1"/>
    <property type="molecule type" value="Genomic_DNA"/>
</dbReference>
<reference evidence="4" key="1">
    <citation type="submission" date="2021-02" db="EMBL/GenBank/DDBJ databases">
        <authorList>
            <person name="Palmer J.M."/>
        </authorList>
    </citation>
    <scope>NUCLEOTIDE SEQUENCE</scope>
    <source>
        <strain evidence="4">SCRP23</strain>
    </source>
</reference>
<gene>
    <name evidence="4" type="ORF">PHYBOEH_008770</name>
</gene>
<dbReference type="PANTHER" id="PTHR31308">
    <property type="match status" value="1"/>
</dbReference>